<keyword evidence="4 5" id="KW-0472">Membrane</keyword>
<evidence type="ECO:0000256" key="3">
    <source>
        <dbReference type="ARBA" id="ARBA00022989"/>
    </source>
</evidence>
<organism evidence="6 7">
    <name type="scientific">Naematelia encephala</name>
    <dbReference type="NCBI Taxonomy" id="71784"/>
    <lineage>
        <taxon>Eukaryota</taxon>
        <taxon>Fungi</taxon>
        <taxon>Dikarya</taxon>
        <taxon>Basidiomycota</taxon>
        <taxon>Agaricomycotina</taxon>
        <taxon>Tremellomycetes</taxon>
        <taxon>Tremellales</taxon>
        <taxon>Naemateliaceae</taxon>
        <taxon>Naematelia</taxon>
    </lineage>
</organism>
<evidence type="ECO:0000256" key="1">
    <source>
        <dbReference type="ARBA" id="ARBA00004141"/>
    </source>
</evidence>
<comment type="similarity">
    <text evidence="5">Belongs to the PRA1 family.</text>
</comment>
<proteinExistence type="inferred from homology"/>
<keyword evidence="7" id="KW-1185">Reference proteome</keyword>
<evidence type="ECO:0000313" key="7">
    <source>
        <dbReference type="Proteomes" id="UP000193986"/>
    </source>
</evidence>
<reference evidence="6 7" key="1">
    <citation type="submission" date="2016-07" db="EMBL/GenBank/DDBJ databases">
        <title>Pervasive Adenine N6-methylation of Active Genes in Fungi.</title>
        <authorList>
            <consortium name="DOE Joint Genome Institute"/>
            <person name="Mondo S.J."/>
            <person name="Dannebaum R.O."/>
            <person name="Kuo R.C."/>
            <person name="Labutti K."/>
            <person name="Haridas S."/>
            <person name="Kuo A."/>
            <person name="Salamov A."/>
            <person name="Ahrendt S.R."/>
            <person name="Lipzen A."/>
            <person name="Sullivan W."/>
            <person name="Andreopoulos W.B."/>
            <person name="Clum A."/>
            <person name="Lindquist E."/>
            <person name="Daum C."/>
            <person name="Ramamoorthy G.K."/>
            <person name="Gryganskyi A."/>
            <person name="Culley D."/>
            <person name="Magnuson J.K."/>
            <person name="James T.Y."/>
            <person name="O'Malley M.A."/>
            <person name="Stajich J.E."/>
            <person name="Spatafora J.W."/>
            <person name="Visel A."/>
            <person name="Grigoriev I.V."/>
        </authorList>
    </citation>
    <scope>NUCLEOTIDE SEQUENCE [LARGE SCALE GENOMIC DNA]</scope>
    <source>
        <strain evidence="6 7">68-887.2</strain>
    </source>
</reference>
<dbReference type="Proteomes" id="UP000193986">
    <property type="component" value="Unassembled WGS sequence"/>
</dbReference>
<dbReference type="EMBL" id="MCFC01000046">
    <property type="protein sequence ID" value="ORY26603.1"/>
    <property type="molecule type" value="Genomic_DNA"/>
</dbReference>
<dbReference type="InParanoid" id="A0A1Y2AVI0"/>
<feature type="transmembrane region" description="Helical" evidence="5">
    <location>
        <begin position="61"/>
        <end position="93"/>
    </location>
</feature>
<dbReference type="InterPro" id="IPR004895">
    <property type="entry name" value="Prenylated_rab_accept_PRA1"/>
</dbReference>
<evidence type="ECO:0000256" key="5">
    <source>
        <dbReference type="RuleBase" id="RU363107"/>
    </source>
</evidence>
<comment type="subcellular location">
    <subcellularLocation>
        <location evidence="1 5">Membrane</location>
        <topology evidence="1 5">Multi-pass membrane protein</topology>
    </subcellularLocation>
</comment>
<dbReference type="GO" id="GO:0016020">
    <property type="term" value="C:membrane"/>
    <property type="evidence" value="ECO:0007669"/>
    <property type="project" value="UniProtKB-SubCell"/>
</dbReference>
<keyword evidence="2 5" id="KW-0812">Transmembrane</keyword>
<feature type="transmembrane region" description="Helical" evidence="5">
    <location>
        <begin position="113"/>
        <end position="138"/>
    </location>
</feature>
<dbReference type="GO" id="GO:0005794">
    <property type="term" value="C:Golgi apparatus"/>
    <property type="evidence" value="ECO:0007669"/>
    <property type="project" value="TreeGrafter"/>
</dbReference>
<dbReference type="STRING" id="71784.A0A1Y2AVI0"/>
<dbReference type="OrthoDB" id="63113at2759"/>
<dbReference type="Pfam" id="PF03208">
    <property type="entry name" value="PRA1"/>
    <property type="match status" value="1"/>
</dbReference>
<dbReference type="PANTHER" id="PTHR19317:SF0">
    <property type="entry name" value="PRENYLATED RAB ACCEPTOR PROTEIN 1"/>
    <property type="match status" value="1"/>
</dbReference>
<evidence type="ECO:0000256" key="4">
    <source>
        <dbReference type="ARBA" id="ARBA00023136"/>
    </source>
</evidence>
<protein>
    <recommendedName>
        <fullName evidence="5">PRA1 family protein</fullName>
    </recommendedName>
</protein>
<evidence type="ECO:0000313" key="6">
    <source>
        <dbReference type="EMBL" id="ORY26603.1"/>
    </source>
</evidence>
<name>A0A1Y2AVI0_9TREE</name>
<sequence length="166" mass="18424">MDVLQHINQVQDYAKSLQDTRLSSLKHPAEFFNYRQVSRPRDTQDYLKRAGYNIRYFSANYAIIVALLAVYSLISNPLLALALGFLIGGFLGINKYVPEPIEVSGRVITPQNLYVGLFVVGLPLLWFSAPFSTFFWLVGSSGCIVGTHAGLMEPGVESEYAGIETV</sequence>
<dbReference type="FunCoup" id="A0A1Y2AVI0">
    <property type="interactions" value="274"/>
</dbReference>
<evidence type="ECO:0000256" key="2">
    <source>
        <dbReference type="ARBA" id="ARBA00022692"/>
    </source>
</evidence>
<accession>A0A1Y2AVI0</accession>
<gene>
    <name evidence="6" type="ORF">BCR39DRAFT_540753</name>
</gene>
<dbReference type="AlphaFoldDB" id="A0A1Y2AVI0"/>
<comment type="caution">
    <text evidence="6">The sequence shown here is derived from an EMBL/GenBank/DDBJ whole genome shotgun (WGS) entry which is preliminary data.</text>
</comment>
<dbReference type="PANTHER" id="PTHR19317">
    <property type="entry name" value="PRENYLATED RAB ACCEPTOR 1-RELATED"/>
    <property type="match status" value="1"/>
</dbReference>
<keyword evidence="3 5" id="KW-1133">Transmembrane helix</keyword>